<protein>
    <submittedName>
        <fullName evidence="7">Uncharacterized protein</fullName>
    </submittedName>
</protein>
<dbReference type="PANTHER" id="PTHR23507">
    <property type="entry name" value="ZGC:174356"/>
    <property type="match status" value="1"/>
</dbReference>
<feature type="region of interest" description="Disordered" evidence="5">
    <location>
        <begin position="505"/>
        <end position="524"/>
    </location>
</feature>
<proteinExistence type="predicted"/>
<keyword evidence="2 6" id="KW-0812">Transmembrane</keyword>
<keyword evidence="8" id="KW-1185">Reference proteome</keyword>
<organism evidence="7 8">
    <name type="scientific">Extremus antarcticus</name>
    <dbReference type="NCBI Taxonomy" id="702011"/>
    <lineage>
        <taxon>Eukaryota</taxon>
        <taxon>Fungi</taxon>
        <taxon>Dikarya</taxon>
        <taxon>Ascomycota</taxon>
        <taxon>Pezizomycotina</taxon>
        <taxon>Dothideomycetes</taxon>
        <taxon>Dothideomycetidae</taxon>
        <taxon>Mycosphaerellales</taxon>
        <taxon>Extremaceae</taxon>
        <taxon>Extremus</taxon>
    </lineage>
</organism>
<feature type="region of interest" description="Disordered" evidence="5">
    <location>
        <begin position="308"/>
        <end position="330"/>
    </location>
</feature>
<evidence type="ECO:0000256" key="5">
    <source>
        <dbReference type="SAM" id="MobiDB-lite"/>
    </source>
</evidence>
<feature type="transmembrane region" description="Helical" evidence="6">
    <location>
        <begin position="445"/>
        <end position="467"/>
    </location>
</feature>
<dbReference type="EMBL" id="JAWDJX010000025">
    <property type="protein sequence ID" value="KAK3051551.1"/>
    <property type="molecule type" value="Genomic_DNA"/>
</dbReference>
<dbReference type="InterPro" id="IPR011701">
    <property type="entry name" value="MFS"/>
</dbReference>
<feature type="region of interest" description="Disordered" evidence="5">
    <location>
        <begin position="345"/>
        <end position="372"/>
    </location>
</feature>
<sequence>MTQVPLIYVFGVMTCDEYYKHHGMPPLGTPVYDHRCSLPAIEASTARSVALLGGGTALFGVGNLFITGWTIKAWGIKRALLITIFWPAVRLAVQNIGVATGAGLGIIIVQLSQIITIVGGPAGYLLALNSFATEVVLPVERTATIGRLTGCAMFGTALGYFVGGLLGDWLGIIAPFRVTLVLFCLSTVYGYLFLPHIPLSEEVEKKASKSIGAFFDPLKMFVPKKWMLRNGTVQREYGVLLLGAGAFLAVFATGYIPVLLQMYATDVFDFNASDNSKLISLNFVIRATFLTFAFPVIIDTGRKWLDRRQGKNRTPDNGKIHVGDDDNEDVFDRVPDSPELVAASALPAGEASPDEPDEPLRRVSTAQSGKSGENESFAFDLFYARWSLLLDGVLTSLATFTGNGWQMYIVAVVIPFAAGTGSAAKGSMLQMCPPDQRTDALSAISLLEMVAQLSTISLFGLVFSVFAEIGKPNLTFAVNGGVAVVGFVVLLFARFPPGGAIRYTKEDESRETGGKPCLDPDTSV</sequence>
<keyword evidence="4 6" id="KW-0472">Membrane</keyword>
<accession>A0AAJ0DJK1</accession>
<feature type="transmembrane region" description="Helical" evidence="6">
    <location>
        <begin position="278"/>
        <end position="298"/>
    </location>
</feature>
<feature type="transmembrane region" description="Helical" evidence="6">
    <location>
        <begin position="237"/>
        <end position="258"/>
    </location>
</feature>
<evidence type="ECO:0000256" key="1">
    <source>
        <dbReference type="ARBA" id="ARBA00004141"/>
    </source>
</evidence>
<feature type="transmembrane region" description="Helical" evidence="6">
    <location>
        <begin position="79"/>
        <end position="98"/>
    </location>
</feature>
<feature type="transmembrane region" description="Helical" evidence="6">
    <location>
        <begin position="405"/>
        <end position="424"/>
    </location>
</feature>
<feature type="transmembrane region" description="Helical" evidence="6">
    <location>
        <begin position="473"/>
        <end position="493"/>
    </location>
</feature>
<gene>
    <name evidence="7" type="ORF">LTR09_007206</name>
</gene>
<evidence type="ECO:0000256" key="4">
    <source>
        <dbReference type="ARBA" id="ARBA00023136"/>
    </source>
</evidence>
<dbReference type="SUPFAM" id="SSF103473">
    <property type="entry name" value="MFS general substrate transporter"/>
    <property type="match status" value="2"/>
</dbReference>
<feature type="transmembrane region" description="Helical" evidence="6">
    <location>
        <begin position="148"/>
        <end position="166"/>
    </location>
</feature>
<dbReference type="InterPro" id="IPR036259">
    <property type="entry name" value="MFS_trans_sf"/>
</dbReference>
<dbReference type="Proteomes" id="UP001271007">
    <property type="component" value="Unassembled WGS sequence"/>
</dbReference>
<comment type="caution">
    <text evidence="7">The sequence shown here is derived from an EMBL/GenBank/DDBJ whole genome shotgun (WGS) entry which is preliminary data.</text>
</comment>
<evidence type="ECO:0000256" key="2">
    <source>
        <dbReference type="ARBA" id="ARBA00022692"/>
    </source>
</evidence>
<dbReference type="Pfam" id="PF07690">
    <property type="entry name" value="MFS_1"/>
    <property type="match status" value="1"/>
</dbReference>
<dbReference type="PANTHER" id="PTHR23507:SF13">
    <property type="entry name" value="MFS GENERAL SUBSTRATE TRANSPORTER"/>
    <property type="match status" value="1"/>
</dbReference>
<dbReference type="Gene3D" id="1.20.1250.20">
    <property type="entry name" value="MFS general substrate transporter like domains"/>
    <property type="match status" value="2"/>
</dbReference>
<evidence type="ECO:0000313" key="8">
    <source>
        <dbReference type="Proteomes" id="UP001271007"/>
    </source>
</evidence>
<evidence type="ECO:0000256" key="3">
    <source>
        <dbReference type="ARBA" id="ARBA00022989"/>
    </source>
</evidence>
<reference evidence="7" key="1">
    <citation type="submission" date="2023-04" db="EMBL/GenBank/DDBJ databases">
        <title>Black Yeasts Isolated from many extreme environments.</title>
        <authorList>
            <person name="Coleine C."/>
            <person name="Stajich J.E."/>
            <person name="Selbmann L."/>
        </authorList>
    </citation>
    <scope>NUCLEOTIDE SEQUENCE</scope>
    <source>
        <strain evidence="7">CCFEE 5312</strain>
    </source>
</reference>
<evidence type="ECO:0000256" key="6">
    <source>
        <dbReference type="SAM" id="Phobius"/>
    </source>
</evidence>
<dbReference type="GO" id="GO:0022857">
    <property type="term" value="F:transmembrane transporter activity"/>
    <property type="evidence" value="ECO:0007669"/>
    <property type="project" value="InterPro"/>
</dbReference>
<evidence type="ECO:0000313" key="7">
    <source>
        <dbReference type="EMBL" id="KAK3051551.1"/>
    </source>
</evidence>
<feature type="transmembrane region" description="Helical" evidence="6">
    <location>
        <begin position="48"/>
        <end position="67"/>
    </location>
</feature>
<feature type="transmembrane region" description="Helical" evidence="6">
    <location>
        <begin position="172"/>
        <end position="194"/>
    </location>
</feature>
<dbReference type="AlphaFoldDB" id="A0AAJ0DJK1"/>
<keyword evidence="3 6" id="KW-1133">Transmembrane helix</keyword>
<dbReference type="GO" id="GO:0016020">
    <property type="term" value="C:membrane"/>
    <property type="evidence" value="ECO:0007669"/>
    <property type="project" value="UniProtKB-SubCell"/>
</dbReference>
<comment type="subcellular location">
    <subcellularLocation>
        <location evidence="1">Membrane</location>
        <topology evidence="1">Multi-pass membrane protein</topology>
    </subcellularLocation>
</comment>
<name>A0AAJ0DJK1_9PEZI</name>